<dbReference type="Proteomes" id="UP001176961">
    <property type="component" value="Unassembled WGS sequence"/>
</dbReference>
<protein>
    <recommendedName>
        <fullName evidence="2">UDENN domain-containing protein</fullName>
    </recommendedName>
</protein>
<dbReference type="InterPro" id="IPR001194">
    <property type="entry name" value="cDENN_dom"/>
</dbReference>
<gene>
    <name evidence="3" type="ORF">CYNAS_LOCUS21458</name>
</gene>
<dbReference type="InterPro" id="IPR005113">
    <property type="entry name" value="uDENN_dom"/>
</dbReference>
<dbReference type="InterPro" id="IPR037516">
    <property type="entry name" value="Tripartite_DENN"/>
</dbReference>
<dbReference type="Pfam" id="PF02141">
    <property type="entry name" value="DENN"/>
    <property type="match status" value="1"/>
</dbReference>
<feature type="domain" description="UDENN" evidence="2">
    <location>
        <begin position="216"/>
        <end position="632"/>
    </location>
</feature>
<evidence type="ECO:0000256" key="1">
    <source>
        <dbReference type="SAM" id="MobiDB-lite"/>
    </source>
</evidence>
<dbReference type="PROSITE" id="PS50211">
    <property type="entry name" value="DENN"/>
    <property type="match status" value="1"/>
</dbReference>
<dbReference type="PANTHER" id="PTHR15288:SF0">
    <property type="entry name" value="UDENN DOMAIN-CONTAINING PROTEIN"/>
    <property type="match status" value="1"/>
</dbReference>
<dbReference type="Gene3D" id="3.30.450.200">
    <property type="match status" value="1"/>
</dbReference>
<reference evidence="3" key="1">
    <citation type="submission" date="2023-07" db="EMBL/GenBank/DDBJ databases">
        <authorList>
            <consortium name="CYATHOMIX"/>
        </authorList>
    </citation>
    <scope>NUCLEOTIDE SEQUENCE</scope>
    <source>
        <strain evidence="3">N/A</strain>
    </source>
</reference>
<organism evidence="3 4">
    <name type="scientific">Cylicocyclus nassatus</name>
    <name type="common">Nematode worm</name>
    <dbReference type="NCBI Taxonomy" id="53992"/>
    <lineage>
        <taxon>Eukaryota</taxon>
        <taxon>Metazoa</taxon>
        <taxon>Ecdysozoa</taxon>
        <taxon>Nematoda</taxon>
        <taxon>Chromadorea</taxon>
        <taxon>Rhabditida</taxon>
        <taxon>Rhabditina</taxon>
        <taxon>Rhabditomorpha</taxon>
        <taxon>Strongyloidea</taxon>
        <taxon>Strongylidae</taxon>
        <taxon>Cylicocyclus</taxon>
    </lineage>
</organism>
<accession>A0AA36HER7</accession>
<dbReference type="EMBL" id="CATQJL010000326">
    <property type="protein sequence ID" value="CAJ0609475.1"/>
    <property type="molecule type" value="Genomic_DNA"/>
</dbReference>
<dbReference type="PANTHER" id="PTHR15288">
    <property type="entry name" value="DENN DOMAIN-CONTAINING PROTEIN 2"/>
    <property type="match status" value="1"/>
</dbReference>
<feature type="region of interest" description="Disordered" evidence="1">
    <location>
        <begin position="152"/>
        <end position="172"/>
    </location>
</feature>
<dbReference type="InterPro" id="IPR051942">
    <property type="entry name" value="DENN_domain_containing_2"/>
</dbReference>
<dbReference type="SMART" id="SM00799">
    <property type="entry name" value="DENN"/>
    <property type="match status" value="1"/>
</dbReference>
<proteinExistence type="predicted"/>
<evidence type="ECO:0000313" key="3">
    <source>
        <dbReference type="EMBL" id="CAJ0609475.1"/>
    </source>
</evidence>
<dbReference type="AlphaFoldDB" id="A0AA36HER7"/>
<evidence type="ECO:0000259" key="2">
    <source>
        <dbReference type="PROSITE" id="PS50211"/>
    </source>
</evidence>
<dbReference type="InterPro" id="IPR043153">
    <property type="entry name" value="DENN_C"/>
</dbReference>
<feature type="region of interest" description="Disordered" evidence="1">
    <location>
        <begin position="33"/>
        <end position="85"/>
    </location>
</feature>
<keyword evidence="4" id="KW-1185">Reference proteome</keyword>
<name>A0AA36HER7_CYLNA</name>
<feature type="compositionally biased region" description="Low complexity" evidence="1">
    <location>
        <begin position="35"/>
        <end position="46"/>
    </location>
</feature>
<dbReference type="Gene3D" id="3.40.50.11500">
    <property type="match status" value="1"/>
</dbReference>
<comment type="caution">
    <text evidence="3">The sequence shown here is derived from an EMBL/GenBank/DDBJ whole genome shotgun (WGS) entry which is preliminary data.</text>
</comment>
<sequence>MCSTDPNHIVKERMSFFEHLCKEEVRSFTLRRVRPSSTTSLPQSSSLPPPKPKRTFMHTSFTPPSEVQKRNGGHLSDGKLFSSTNPTMSNTYDVPIVETARSNLFAPKHEPVAYYASVPIERAASASADLPTTLAPDASASVPSPCKLSRTPGFKAKLRTPKGRRSGDCSREADEEIVTKSLQKQKARARHFRRRTLEERDKYMAAMCGNSPQLFESVLIVSLEPESCGDGEKKTRKPTITYRFPEDKNAEHVPAELFFPDYSRAQRKTWAREEFVLALTDHSGARKNAYCHKFLPTWDENNNSENGTYPAVLVVISPIRNAVFYLDLARTILKYIGRSRSHLTGFLSSIIQHSYPQNRGASLVVVEKCATGWPIRIEIFNQGTILGRTGCSQVIERITPEITTCIVAALLGEQRILLADNTVCSVSKLVQVMEALIQPLSWPHVFIPAVPDNLLDLCHNPTPYLMGILRNNLAPIHDLIVPDPAGENDLDQVDFVFIDADNGLINPPPDPYINDSCIAAWKQQCAVHFCQRLGMPKKASMALMTGLRNALAGGPGSAADLRVENFMLVWYTSLFGHYKTIAAQHEWGAEFKQRLVDTQPDKSIKPYLSYLCETVMFHEWILKRVSKSPDPSDPLPGSEEFLNRRIDKLYQAGVNCFVTKPLAKMFTKVTNALRVKK</sequence>
<evidence type="ECO:0000313" key="4">
    <source>
        <dbReference type="Proteomes" id="UP001176961"/>
    </source>
</evidence>
<dbReference type="SMART" id="SM00800">
    <property type="entry name" value="uDENN"/>
    <property type="match status" value="1"/>
</dbReference>